<sequence>MYDDPNLHALISHAMYNLDMSIFADQIFCSIVAEIQTWPQLQEISVWPGLNQATERANFHRNVAVGHLRRLVWRSQGDVRQRLQMAATNCAMAKLQDKAVKVALLALESSGLVGPPTWDTVVKWQQRRKVTLKYTLLALKSTLPPDIWQEIDGTANHSSPRA</sequence>
<gene>
    <name evidence="1" type="ORF">JZ786_03465</name>
</gene>
<name>A0A9X7W0B3_9BACL</name>
<organism evidence="1 2">
    <name type="scientific">Alicyclobacillus mengziensis</name>
    <dbReference type="NCBI Taxonomy" id="2931921"/>
    <lineage>
        <taxon>Bacteria</taxon>
        <taxon>Bacillati</taxon>
        <taxon>Bacillota</taxon>
        <taxon>Bacilli</taxon>
        <taxon>Bacillales</taxon>
        <taxon>Alicyclobacillaceae</taxon>
        <taxon>Alicyclobacillus</taxon>
    </lineage>
</organism>
<evidence type="ECO:0000313" key="2">
    <source>
        <dbReference type="Proteomes" id="UP000663505"/>
    </source>
</evidence>
<dbReference type="EMBL" id="CP071182">
    <property type="protein sequence ID" value="QSO48085.1"/>
    <property type="molecule type" value="Genomic_DNA"/>
</dbReference>
<keyword evidence="2" id="KW-1185">Reference proteome</keyword>
<dbReference type="KEGG" id="afx:JZ786_03465"/>
<dbReference type="Proteomes" id="UP000663505">
    <property type="component" value="Chromosome"/>
</dbReference>
<dbReference type="RefSeq" id="WP_206657420.1">
    <property type="nucleotide sequence ID" value="NZ_CP071182.1"/>
</dbReference>
<proteinExistence type="predicted"/>
<protein>
    <submittedName>
        <fullName evidence="1">Uncharacterized protein</fullName>
    </submittedName>
</protein>
<evidence type="ECO:0000313" key="1">
    <source>
        <dbReference type="EMBL" id="QSO48085.1"/>
    </source>
</evidence>
<accession>A0A9X7W0B3</accession>
<dbReference type="AlphaFoldDB" id="A0A9X7W0B3"/>
<reference evidence="1 2" key="1">
    <citation type="submission" date="2021-02" db="EMBL/GenBank/DDBJ databases">
        <title>Alicyclobacillus curvatus sp. nov. and Alicyclobacillus mengziensis sp. nov., two acidophilic bacteria isolated from acid mine drainage.</title>
        <authorList>
            <person name="Huang Y."/>
        </authorList>
    </citation>
    <scope>NUCLEOTIDE SEQUENCE [LARGE SCALE GENOMIC DNA]</scope>
    <source>
        <strain evidence="1 2">S30H14</strain>
    </source>
</reference>